<accession>A0A9P8N0Z9</accession>
<dbReference type="GeneID" id="68353303"/>
<gene>
    <name evidence="2" type="ORF">HRG_04174</name>
</gene>
<dbReference type="OrthoDB" id="10551666at2759"/>
<evidence type="ECO:0000313" key="3">
    <source>
        <dbReference type="Proteomes" id="UP000824596"/>
    </source>
</evidence>
<keyword evidence="3" id="KW-1185">Reference proteome</keyword>
<dbReference type="RefSeq" id="XP_044723671.1">
    <property type="nucleotide sequence ID" value="XM_044862645.1"/>
</dbReference>
<evidence type="ECO:0000313" key="2">
    <source>
        <dbReference type="EMBL" id="KAH0966158.1"/>
    </source>
</evidence>
<dbReference type="EMBL" id="JAIZPD010000003">
    <property type="protein sequence ID" value="KAH0966158.1"/>
    <property type="molecule type" value="Genomic_DNA"/>
</dbReference>
<dbReference type="Proteomes" id="UP000824596">
    <property type="component" value="Unassembled WGS sequence"/>
</dbReference>
<protein>
    <submittedName>
        <fullName evidence="2">Uncharacterized protein</fullName>
    </submittedName>
</protein>
<evidence type="ECO:0000256" key="1">
    <source>
        <dbReference type="SAM" id="MobiDB-lite"/>
    </source>
</evidence>
<dbReference type="AlphaFoldDB" id="A0A9P8N0Z9"/>
<sequence length="202" mass="22558">MAQQSSDLPLVPERLPALPDDHVAKVQVPQKFGDACYQNSGGQILQKDSSEKPIKVLKYPCISAQEIFGFCQQKPFEENVAAQKECLFSNSSTLQSDFLGCNKCEQHYGLGSVEYIDKTLKRFDQLRGEYLNNNPKGLPFKEFDKKFPQPGKEGTPIPSQARVDAKGVTSINILDYWSDFRLPQQGGAPIPKKKNDTSSSIR</sequence>
<proteinExistence type="predicted"/>
<comment type="caution">
    <text evidence="2">The sequence shown here is derived from an EMBL/GenBank/DDBJ whole genome shotgun (WGS) entry which is preliminary data.</text>
</comment>
<organism evidence="2 3">
    <name type="scientific">Hirsutella rhossiliensis</name>
    <dbReference type="NCBI Taxonomy" id="111463"/>
    <lineage>
        <taxon>Eukaryota</taxon>
        <taxon>Fungi</taxon>
        <taxon>Dikarya</taxon>
        <taxon>Ascomycota</taxon>
        <taxon>Pezizomycotina</taxon>
        <taxon>Sordariomycetes</taxon>
        <taxon>Hypocreomycetidae</taxon>
        <taxon>Hypocreales</taxon>
        <taxon>Ophiocordycipitaceae</taxon>
        <taxon>Hirsutella</taxon>
    </lineage>
</organism>
<feature type="region of interest" description="Disordered" evidence="1">
    <location>
        <begin position="181"/>
        <end position="202"/>
    </location>
</feature>
<reference evidence="2" key="1">
    <citation type="submission" date="2021-09" db="EMBL/GenBank/DDBJ databases">
        <title>A high-quality genome of the endoparasitic fungus Hirsutella rhossiliensis with a comparison of Hirsutella genomes reveals transposable elements contributing to genome size variation.</title>
        <authorList>
            <person name="Lin R."/>
            <person name="Jiao Y."/>
            <person name="Sun X."/>
            <person name="Ling J."/>
            <person name="Xie B."/>
            <person name="Cheng X."/>
        </authorList>
    </citation>
    <scope>NUCLEOTIDE SEQUENCE</scope>
    <source>
        <strain evidence="2">HR02</strain>
    </source>
</reference>
<name>A0A9P8N0Z9_9HYPO</name>